<name>A0ACB5TJZ9_AMBMO</name>
<gene>
    <name evidence="1" type="ORF">Amon02_000866700</name>
</gene>
<comment type="caution">
    <text evidence="1">The sequence shown here is derived from an EMBL/GenBank/DDBJ whole genome shotgun (WGS) entry which is preliminary data.</text>
</comment>
<dbReference type="EMBL" id="BSXS01007784">
    <property type="protein sequence ID" value="GME90258.1"/>
    <property type="molecule type" value="Genomic_DNA"/>
</dbReference>
<organism evidence="1 2">
    <name type="scientific">Ambrosiozyma monospora</name>
    <name type="common">Yeast</name>
    <name type="synonym">Endomycopsis monosporus</name>
    <dbReference type="NCBI Taxonomy" id="43982"/>
    <lineage>
        <taxon>Eukaryota</taxon>
        <taxon>Fungi</taxon>
        <taxon>Dikarya</taxon>
        <taxon>Ascomycota</taxon>
        <taxon>Saccharomycotina</taxon>
        <taxon>Pichiomycetes</taxon>
        <taxon>Pichiales</taxon>
        <taxon>Pichiaceae</taxon>
        <taxon>Ambrosiozyma</taxon>
    </lineage>
</organism>
<sequence>MASRKRNASGKITNNNDDTVTSDHKNSSFDTSTNNTEDHQQPNQIQDNDNQNQNEENQNQAPVVDITLSRTNNIILIPQLEVIDKELAYKQRMHRPFKVVQNLPLSVATPDYSLLDHPLSVKDSATLCNSLIVSRHNWLYNVFRTYWTRREQYINVLNDRKRDRMNYIKKS</sequence>
<protein>
    <submittedName>
        <fullName evidence="1">Unnamed protein product</fullName>
    </submittedName>
</protein>
<evidence type="ECO:0000313" key="2">
    <source>
        <dbReference type="Proteomes" id="UP001165064"/>
    </source>
</evidence>
<dbReference type="Proteomes" id="UP001165064">
    <property type="component" value="Unassembled WGS sequence"/>
</dbReference>
<accession>A0ACB5TJZ9</accession>
<reference evidence="1" key="1">
    <citation type="submission" date="2023-04" db="EMBL/GenBank/DDBJ databases">
        <title>Ambrosiozyma monospora NBRC 10751.</title>
        <authorList>
            <person name="Ichikawa N."/>
            <person name="Sato H."/>
            <person name="Tonouchi N."/>
        </authorList>
    </citation>
    <scope>NUCLEOTIDE SEQUENCE</scope>
    <source>
        <strain evidence="1">NBRC 10751</strain>
    </source>
</reference>
<proteinExistence type="predicted"/>
<keyword evidence="2" id="KW-1185">Reference proteome</keyword>
<evidence type="ECO:0000313" key="1">
    <source>
        <dbReference type="EMBL" id="GME90258.1"/>
    </source>
</evidence>